<protein>
    <submittedName>
        <fullName evidence="2">Uncharacterized protein</fullName>
    </submittedName>
</protein>
<evidence type="ECO:0000256" key="1">
    <source>
        <dbReference type="SAM" id="MobiDB-lite"/>
    </source>
</evidence>
<dbReference type="EMBL" id="CP155447">
    <property type="protein sequence ID" value="XBH05925.1"/>
    <property type="molecule type" value="Genomic_DNA"/>
</dbReference>
<gene>
    <name evidence="2" type="ORF">V5E97_07800</name>
</gene>
<sequence>MDGASAPERQQARQVAPRPSAGIHEGAEFVGDHAASFVTSVH</sequence>
<feature type="region of interest" description="Disordered" evidence="1">
    <location>
        <begin position="1"/>
        <end position="25"/>
    </location>
</feature>
<organism evidence="2">
    <name type="scientific">Singulisphaera sp. Ch08</name>
    <dbReference type="NCBI Taxonomy" id="3120278"/>
    <lineage>
        <taxon>Bacteria</taxon>
        <taxon>Pseudomonadati</taxon>
        <taxon>Planctomycetota</taxon>
        <taxon>Planctomycetia</taxon>
        <taxon>Isosphaerales</taxon>
        <taxon>Isosphaeraceae</taxon>
        <taxon>Singulisphaera</taxon>
    </lineage>
</organism>
<accession>A0AAU7CLA0</accession>
<reference evidence="2" key="1">
    <citation type="submission" date="2024-05" db="EMBL/GenBank/DDBJ databases">
        <title>Planctomycetes of the genus Singulisphaera possess chitinolytic capabilities.</title>
        <authorList>
            <person name="Ivanova A."/>
        </authorList>
    </citation>
    <scope>NUCLEOTIDE SEQUENCE</scope>
    <source>
        <strain evidence="2">Ch08T</strain>
    </source>
</reference>
<evidence type="ECO:0000313" key="2">
    <source>
        <dbReference type="EMBL" id="XBH05925.1"/>
    </source>
</evidence>
<dbReference type="RefSeq" id="WP_406698775.1">
    <property type="nucleotide sequence ID" value="NZ_CP155447.1"/>
</dbReference>
<proteinExistence type="predicted"/>
<name>A0AAU7CLA0_9BACT</name>
<dbReference type="AlphaFoldDB" id="A0AAU7CLA0"/>